<dbReference type="Pfam" id="PF12259">
    <property type="entry name" value="Baculo_F"/>
    <property type="match status" value="1"/>
</dbReference>
<sequence length="286" mass="33261">MGTAYDVITARMKNLERSVFKLKTITRRRLLNAIGSISKTLFGTLDDADLELINRNIDKLFDDQNKLTHIVQNQTSMFKLLQDDYFQKLTGQVKIQLENLKQIKNDLLLDRNLLILEALITELTNKVNDFYLTIILGKRGIIDTTLIDIHTFMESYTRLTKDQPRFVINGNIGNFQHIIDISRLQASIINDTLIYQIIVPMLESDEWTLFRHIAIPHKIQESFIAPLIEHEYTLEIGGYIPIDQAYITKYCRESPIGKLCERTQPTQHLNSKMYNPIENCKNTVFR</sequence>
<evidence type="ECO:0000313" key="2">
    <source>
        <dbReference type="Proteomes" id="UP001432146"/>
    </source>
</evidence>
<dbReference type="EMBL" id="JAWNGG020000201">
    <property type="protein sequence ID" value="KAK9296903.1"/>
    <property type="molecule type" value="Genomic_DNA"/>
</dbReference>
<protein>
    <recommendedName>
        <fullName evidence="3">Envelope protein</fullName>
    </recommendedName>
</protein>
<accession>A0AAW0ZIB6</accession>
<keyword evidence="2" id="KW-1185">Reference proteome</keyword>
<dbReference type="Proteomes" id="UP001432146">
    <property type="component" value="Unassembled WGS sequence"/>
</dbReference>
<dbReference type="InterPro" id="IPR022048">
    <property type="entry name" value="Envelope_fusion-like"/>
</dbReference>
<reference evidence="1 2" key="1">
    <citation type="submission" date="2024-05" db="EMBL/GenBank/DDBJ databases">
        <title>The nuclear and mitochondrial genome assemblies of Tetragonisca angustula (Apidae: Meliponini), a tiny yet remarkable pollinator in the Neotropics.</title>
        <authorList>
            <person name="Ferrari R."/>
            <person name="Ricardo P.C."/>
            <person name="Dias F.C."/>
            <person name="Araujo N.S."/>
            <person name="Soares D.O."/>
            <person name="Zhou Q.-S."/>
            <person name="Zhu C.-D."/>
            <person name="Coutinho L."/>
            <person name="Airas M.C."/>
            <person name="Batista T.M."/>
        </authorList>
    </citation>
    <scope>NUCLEOTIDE SEQUENCE [LARGE SCALE GENOMIC DNA]</scope>
    <source>
        <strain evidence="1">ASF017062</strain>
        <tissue evidence="1">Abdomen</tissue>
    </source>
</reference>
<proteinExistence type="predicted"/>
<organism evidence="1 2">
    <name type="scientific">Tetragonisca angustula</name>
    <dbReference type="NCBI Taxonomy" id="166442"/>
    <lineage>
        <taxon>Eukaryota</taxon>
        <taxon>Metazoa</taxon>
        <taxon>Ecdysozoa</taxon>
        <taxon>Arthropoda</taxon>
        <taxon>Hexapoda</taxon>
        <taxon>Insecta</taxon>
        <taxon>Pterygota</taxon>
        <taxon>Neoptera</taxon>
        <taxon>Endopterygota</taxon>
        <taxon>Hymenoptera</taxon>
        <taxon>Apocrita</taxon>
        <taxon>Aculeata</taxon>
        <taxon>Apoidea</taxon>
        <taxon>Anthophila</taxon>
        <taxon>Apidae</taxon>
        <taxon>Tetragonisca</taxon>
    </lineage>
</organism>
<gene>
    <name evidence="1" type="ORF">QLX08_009213</name>
</gene>
<comment type="caution">
    <text evidence="1">The sequence shown here is derived from an EMBL/GenBank/DDBJ whole genome shotgun (WGS) entry which is preliminary data.</text>
</comment>
<dbReference type="AlphaFoldDB" id="A0AAW0ZIB6"/>
<evidence type="ECO:0000313" key="1">
    <source>
        <dbReference type="EMBL" id="KAK9296903.1"/>
    </source>
</evidence>
<name>A0AAW0ZIB6_9HYME</name>
<evidence type="ECO:0008006" key="3">
    <source>
        <dbReference type="Google" id="ProtNLM"/>
    </source>
</evidence>